<feature type="chain" id="PRO_5005111017" description="Carboxylic ester hydrolase" evidence="4">
    <location>
        <begin position="25"/>
        <end position="535"/>
    </location>
</feature>
<dbReference type="InterPro" id="IPR002168">
    <property type="entry name" value="Lipase_GDXG_HIS_AS"/>
</dbReference>
<sequence>MTVPSVFFAILASIAIQQIPLAQASPSPFKVVDLGYAKYQTDVSLEDGVTSFLGIRYAAPPTGAFRWAAPQAPATLAGIQNATMQPRQCLQTSLTDSLGASTINPFRTQSLHKRGTDDVSDEDCLFLNVHVPSIPKTTSLLPVIVYIHGGGYITGNISYFPVEDFVKGSNYGIVSVAIQYRLGVFGFLSGQKVKDGGALNAGLLDQNFALQWVRQHIASFGGDPTRVAIWGESAGAGSVLQHMVAHGGSTQPPLFGALLMNSPYLPPQYIYNDPVPEKIYLEVVSQASCVNSTDSLDCLRMADATLLLDASTSIGSANFLGTCTFVPVVDGTFIIERPTMTLKRGRLNGKALLVSTNSNEGTLFVPSTVLLANNFTLAQYTTQLFPRLNPKQIQTVVNLYSKLGLTEVPDVAAVIMGDSLFICPAYYMVSPFGTQGRKAEFAIPPGLHAEDLAYEVSNFGSPTFNNTAFMKAFQQAFLSTAISLDANDHFDPTNITPYWPSWLQSHAEMLFNKTDDDKPVVHAFTTDPGLVGRCA</sequence>
<gene>
    <name evidence="6" type="ORF">PILCRDRAFT_773451</name>
</gene>
<dbReference type="InterPro" id="IPR019826">
    <property type="entry name" value="Carboxylesterase_B_AS"/>
</dbReference>
<feature type="signal peptide" evidence="4">
    <location>
        <begin position="1"/>
        <end position="24"/>
    </location>
</feature>
<dbReference type="AlphaFoldDB" id="A0A0C3BKD6"/>
<dbReference type="PROSITE" id="PS00122">
    <property type="entry name" value="CARBOXYLESTERASE_B_1"/>
    <property type="match status" value="1"/>
</dbReference>
<dbReference type="ESTHER" id="9homo-a0a0c3bkd6">
    <property type="family name" value="Fungal_carboxylesterase_lipase"/>
</dbReference>
<keyword evidence="7" id="KW-1185">Reference proteome</keyword>
<evidence type="ECO:0000256" key="2">
    <source>
        <dbReference type="ARBA" id="ARBA00010515"/>
    </source>
</evidence>
<dbReference type="InParanoid" id="A0A0C3BKD6"/>
<evidence type="ECO:0000313" key="7">
    <source>
        <dbReference type="Proteomes" id="UP000054166"/>
    </source>
</evidence>
<reference evidence="7" key="2">
    <citation type="submission" date="2015-01" db="EMBL/GenBank/DDBJ databases">
        <title>Evolutionary Origins and Diversification of the Mycorrhizal Mutualists.</title>
        <authorList>
            <consortium name="DOE Joint Genome Institute"/>
            <consortium name="Mycorrhizal Genomics Consortium"/>
            <person name="Kohler A."/>
            <person name="Kuo A."/>
            <person name="Nagy L.G."/>
            <person name="Floudas D."/>
            <person name="Copeland A."/>
            <person name="Barry K.W."/>
            <person name="Cichocki N."/>
            <person name="Veneault-Fourrey C."/>
            <person name="LaButti K."/>
            <person name="Lindquist E.A."/>
            <person name="Lipzen A."/>
            <person name="Lundell T."/>
            <person name="Morin E."/>
            <person name="Murat C."/>
            <person name="Riley R."/>
            <person name="Ohm R."/>
            <person name="Sun H."/>
            <person name="Tunlid A."/>
            <person name="Henrissat B."/>
            <person name="Grigoriev I.V."/>
            <person name="Hibbett D.S."/>
            <person name="Martin F."/>
        </authorList>
    </citation>
    <scope>NUCLEOTIDE SEQUENCE [LARGE SCALE GENOMIC DNA]</scope>
    <source>
        <strain evidence="7">F 1598</strain>
    </source>
</reference>
<feature type="domain" description="Carboxylesterase type B" evidence="5">
    <location>
        <begin position="43"/>
        <end position="430"/>
    </location>
</feature>
<reference evidence="6 7" key="1">
    <citation type="submission" date="2014-04" db="EMBL/GenBank/DDBJ databases">
        <authorList>
            <consortium name="DOE Joint Genome Institute"/>
            <person name="Kuo A."/>
            <person name="Tarkka M."/>
            <person name="Buscot F."/>
            <person name="Kohler A."/>
            <person name="Nagy L.G."/>
            <person name="Floudas D."/>
            <person name="Copeland A."/>
            <person name="Barry K.W."/>
            <person name="Cichocki N."/>
            <person name="Veneault-Fourrey C."/>
            <person name="LaButti K."/>
            <person name="Lindquist E.A."/>
            <person name="Lipzen A."/>
            <person name="Lundell T."/>
            <person name="Morin E."/>
            <person name="Murat C."/>
            <person name="Sun H."/>
            <person name="Tunlid A."/>
            <person name="Henrissat B."/>
            <person name="Grigoriev I.V."/>
            <person name="Hibbett D.S."/>
            <person name="Martin F."/>
            <person name="Nordberg H.P."/>
            <person name="Cantor M.N."/>
            <person name="Hua S.X."/>
        </authorList>
    </citation>
    <scope>NUCLEOTIDE SEQUENCE [LARGE SCALE GENOMIC DNA]</scope>
    <source>
        <strain evidence="6 7">F 1598</strain>
    </source>
</reference>
<name>A0A0C3BKD6_PILCF</name>
<dbReference type="Pfam" id="PF00135">
    <property type="entry name" value="COesterase"/>
    <property type="match status" value="1"/>
</dbReference>
<dbReference type="Proteomes" id="UP000054166">
    <property type="component" value="Unassembled WGS sequence"/>
</dbReference>
<dbReference type="HOGENOM" id="CLU_006586_10_5_1"/>
<evidence type="ECO:0000313" key="6">
    <source>
        <dbReference type="EMBL" id="KIM86853.1"/>
    </source>
</evidence>
<evidence type="ECO:0000256" key="4">
    <source>
        <dbReference type="RuleBase" id="RU361235"/>
    </source>
</evidence>
<keyword evidence="4" id="KW-0732">Signal</keyword>
<dbReference type="InterPro" id="IPR029058">
    <property type="entry name" value="AB_hydrolase_fold"/>
</dbReference>
<evidence type="ECO:0000259" key="5">
    <source>
        <dbReference type="Pfam" id="PF00135"/>
    </source>
</evidence>
<dbReference type="OrthoDB" id="408631at2759"/>
<evidence type="ECO:0000256" key="1">
    <source>
        <dbReference type="ARBA" id="ARBA00005964"/>
    </source>
</evidence>
<comment type="similarity">
    <text evidence="2">Belongs to the 'GDXG' lipolytic enzyme family.</text>
</comment>
<dbReference type="SUPFAM" id="SSF53474">
    <property type="entry name" value="alpha/beta-Hydrolases"/>
    <property type="match status" value="1"/>
</dbReference>
<dbReference type="EMBL" id="KN832980">
    <property type="protein sequence ID" value="KIM86853.1"/>
    <property type="molecule type" value="Genomic_DNA"/>
</dbReference>
<dbReference type="InterPro" id="IPR002018">
    <property type="entry name" value="CarbesteraseB"/>
</dbReference>
<dbReference type="PANTHER" id="PTHR11559">
    <property type="entry name" value="CARBOXYLESTERASE"/>
    <property type="match status" value="1"/>
</dbReference>
<proteinExistence type="inferred from homology"/>
<dbReference type="InterPro" id="IPR050309">
    <property type="entry name" value="Type-B_Carboxylest/Lipase"/>
</dbReference>
<protein>
    <recommendedName>
        <fullName evidence="4">Carboxylic ester hydrolase</fullName>
        <ecNumber evidence="4">3.1.1.-</ecNumber>
    </recommendedName>
</protein>
<dbReference type="EC" id="3.1.1.-" evidence="4"/>
<keyword evidence="3 4" id="KW-0378">Hydrolase</keyword>
<organism evidence="6 7">
    <name type="scientific">Piloderma croceum (strain F 1598)</name>
    <dbReference type="NCBI Taxonomy" id="765440"/>
    <lineage>
        <taxon>Eukaryota</taxon>
        <taxon>Fungi</taxon>
        <taxon>Dikarya</taxon>
        <taxon>Basidiomycota</taxon>
        <taxon>Agaricomycotina</taxon>
        <taxon>Agaricomycetes</taxon>
        <taxon>Agaricomycetidae</taxon>
        <taxon>Atheliales</taxon>
        <taxon>Atheliaceae</taxon>
        <taxon>Piloderma</taxon>
    </lineage>
</organism>
<dbReference type="GO" id="GO:0016787">
    <property type="term" value="F:hydrolase activity"/>
    <property type="evidence" value="ECO:0007669"/>
    <property type="project" value="UniProtKB-KW"/>
</dbReference>
<comment type="similarity">
    <text evidence="1 4">Belongs to the type-B carboxylesterase/lipase family.</text>
</comment>
<dbReference type="PROSITE" id="PS01173">
    <property type="entry name" value="LIPASE_GDXG_HIS"/>
    <property type="match status" value="1"/>
</dbReference>
<evidence type="ECO:0000256" key="3">
    <source>
        <dbReference type="ARBA" id="ARBA00022801"/>
    </source>
</evidence>
<dbReference type="STRING" id="765440.A0A0C3BKD6"/>
<accession>A0A0C3BKD6</accession>
<dbReference type="Gene3D" id="3.40.50.1820">
    <property type="entry name" value="alpha/beta hydrolase"/>
    <property type="match status" value="1"/>
</dbReference>